<reference evidence="2" key="1">
    <citation type="submission" date="2023-10" db="EMBL/GenBank/DDBJ databases">
        <authorList>
            <person name="Hackl T."/>
        </authorList>
    </citation>
    <scope>NUCLEOTIDE SEQUENCE</scope>
</reference>
<gene>
    <name evidence="2" type="ORF">KHLLAP_LOCUS6941</name>
</gene>
<organism evidence="2 3">
    <name type="scientific">Anthostomella pinea</name>
    <dbReference type="NCBI Taxonomy" id="933095"/>
    <lineage>
        <taxon>Eukaryota</taxon>
        <taxon>Fungi</taxon>
        <taxon>Dikarya</taxon>
        <taxon>Ascomycota</taxon>
        <taxon>Pezizomycotina</taxon>
        <taxon>Sordariomycetes</taxon>
        <taxon>Xylariomycetidae</taxon>
        <taxon>Xylariales</taxon>
        <taxon>Xylariaceae</taxon>
        <taxon>Anthostomella</taxon>
    </lineage>
</organism>
<sequence length="156" mass="17423">MSPLKVVLGTSPRNPLSLPLPEVDLTTDQEKKALEVVKQTQKVQELARQNAVAAQALIETQANKKRRPVDFTVSDMVYVSKKGFLTEAPTTKLDSQNAGPWTIVEKRGHSFILDTPPWYKGSKLFHADRFQKAAQNPLPQQQLEPEPPVEINGEPE</sequence>
<dbReference type="AlphaFoldDB" id="A0AAI8VEW6"/>
<evidence type="ECO:0000313" key="2">
    <source>
        <dbReference type="EMBL" id="CAJ2506473.1"/>
    </source>
</evidence>
<keyword evidence="3" id="KW-1185">Reference proteome</keyword>
<feature type="region of interest" description="Disordered" evidence="1">
    <location>
        <begin position="1"/>
        <end position="21"/>
    </location>
</feature>
<proteinExistence type="predicted"/>
<name>A0AAI8VEW6_9PEZI</name>
<dbReference type="Proteomes" id="UP001295740">
    <property type="component" value="Unassembled WGS sequence"/>
</dbReference>
<feature type="region of interest" description="Disordered" evidence="1">
    <location>
        <begin position="130"/>
        <end position="156"/>
    </location>
</feature>
<evidence type="ECO:0000256" key="1">
    <source>
        <dbReference type="SAM" id="MobiDB-lite"/>
    </source>
</evidence>
<accession>A0AAI8VEW6</accession>
<evidence type="ECO:0000313" key="3">
    <source>
        <dbReference type="Proteomes" id="UP001295740"/>
    </source>
</evidence>
<protein>
    <submittedName>
        <fullName evidence="2">Uu.00g006030.m01.CDS01</fullName>
    </submittedName>
</protein>
<comment type="caution">
    <text evidence="2">The sequence shown here is derived from an EMBL/GenBank/DDBJ whole genome shotgun (WGS) entry which is preliminary data.</text>
</comment>
<dbReference type="EMBL" id="CAUWAG010000008">
    <property type="protein sequence ID" value="CAJ2506473.1"/>
    <property type="molecule type" value="Genomic_DNA"/>
</dbReference>